<feature type="transmembrane region" description="Helical" evidence="24">
    <location>
        <begin position="672"/>
        <end position="691"/>
    </location>
</feature>
<keyword evidence="16 24" id="KW-0472">Membrane</keyword>
<feature type="region of interest" description="Disordered" evidence="23">
    <location>
        <begin position="103"/>
        <end position="182"/>
    </location>
</feature>
<evidence type="ECO:0000256" key="16">
    <source>
        <dbReference type="ARBA" id="ARBA00023136"/>
    </source>
</evidence>
<evidence type="ECO:0000259" key="27">
    <source>
        <dbReference type="Pfam" id="PF19019"/>
    </source>
</evidence>
<dbReference type="InterPro" id="IPR043603">
    <property type="entry name" value="Phlebo_G2_C"/>
</dbReference>
<evidence type="ECO:0000256" key="2">
    <source>
        <dbReference type="ARBA" id="ARBA00004482"/>
    </source>
</evidence>
<keyword evidence="7" id="KW-0945">Host-virus interaction</keyword>
<dbReference type="Gene3D" id="2.60.98.50">
    <property type="match status" value="1"/>
</dbReference>
<feature type="compositionally biased region" description="Basic and acidic residues" evidence="23">
    <location>
        <begin position="103"/>
        <end position="115"/>
    </location>
</feature>
<evidence type="ECO:0000256" key="22">
    <source>
        <dbReference type="ARBA" id="ARBA00033745"/>
    </source>
</evidence>
<keyword evidence="29" id="KW-1185">Reference proteome</keyword>
<organism evidence="28 29">
    <name type="scientific">Dar es Salaam virus TZ-189</name>
    <dbReference type="NCBI Taxonomy" id="2576944"/>
    <lineage>
        <taxon>Viruses</taxon>
        <taxon>Riboviria</taxon>
        <taxon>Orthornavirae</taxon>
        <taxon>Negarnaviricota</taxon>
        <taxon>Polyploviricotina</taxon>
        <taxon>Bunyaviricetes</taxon>
        <taxon>Hareavirales</taxon>
        <taxon>Phenuiviridae</taxon>
        <taxon>Tanzavirus</taxon>
        <taxon>Tanzavirus daressalaamense</taxon>
    </lineage>
</organism>
<dbReference type="Pfam" id="PF19019">
    <property type="entry name" value="Phlebo_G2_C"/>
    <property type="match status" value="1"/>
</dbReference>
<evidence type="ECO:0000256" key="8">
    <source>
        <dbReference type="ARBA" id="ARBA00022595"/>
    </source>
</evidence>
<comment type="similarity">
    <text evidence="22">Belongs to the phlebovirus envelope glycoprotein family.</text>
</comment>
<dbReference type="GO" id="GO:0039654">
    <property type="term" value="P:fusion of virus membrane with host endosome membrane"/>
    <property type="evidence" value="ECO:0007669"/>
    <property type="project" value="UniProtKB-KW"/>
</dbReference>
<dbReference type="GO" id="GO:0055036">
    <property type="term" value="C:virion membrane"/>
    <property type="evidence" value="ECO:0007669"/>
    <property type="project" value="UniProtKB-SubCell"/>
</dbReference>
<feature type="region of interest" description="Disordered" evidence="23">
    <location>
        <begin position="47"/>
        <end position="88"/>
    </location>
</feature>
<dbReference type="GO" id="GO:0046718">
    <property type="term" value="P:symbiont entry into host cell"/>
    <property type="evidence" value="ECO:0007669"/>
    <property type="project" value="UniProtKB-KW"/>
</dbReference>
<evidence type="ECO:0000256" key="5">
    <source>
        <dbReference type="ARBA" id="ARBA00022506"/>
    </source>
</evidence>
<evidence type="ECO:0000256" key="6">
    <source>
        <dbReference type="ARBA" id="ARBA00022510"/>
    </source>
</evidence>
<evidence type="ECO:0000313" key="29">
    <source>
        <dbReference type="Proteomes" id="UP000678544"/>
    </source>
</evidence>
<evidence type="ECO:0000256" key="13">
    <source>
        <dbReference type="ARBA" id="ARBA00022844"/>
    </source>
</evidence>
<dbReference type="EMBL" id="MN062091">
    <property type="protein sequence ID" value="QDF82061.1"/>
    <property type="molecule type" value="Genomic_RNA"/>
</dbReference>
<proteinExistence type="inferred from homology"/>
<dbReference type="GO" id="GO:0044178">
    <property type="term" value="C:host cell Golgi membrane"/>
    <property type="evidence" value="ECO:0007669"/>
    <property type="project" value="UniProtKB-SubCell"/>
</dbReference>
<dbReference type="InterPro" id="IPR010826">
    <property type="entry name" value="Phlebovirus_G1"/>
</dbReference>
<keyword evidence="20" id="KW-1160">Virus entry into host cell</keyword>
<keyword evidence="14" id="KW-1043">Host membrane</keyword>
<keyword evidence="6" id="KW-1170">Fusion of virus membrane with host endosomal membrane</keyword>
<evidence type="ECO:0000256" key="21">
    <source>
        <dbReference type="ARBA" id="ARBA00031199"/>
    </source>
</evidence>
<feature type="compositionally biased region" description="Low complexity" evidence="23">
    <location>
        <begin position="145"/>
        <end position="156"/>
    </location>
</feature>
<feature type="transmembrane region" description="Helical" evidence="24">
    <location>
        <begin position="581"/>
        <end position="606"/>
    </location>
</feature>
<dbReference type="Gene3D" id="2.60.40.3770">
    <property type="match status" value="1"/>
</dbReference>
<dbReference type="Pfam" id="PF07245">
    <property type="entry name" value="Phlebovirus_G2"/>
    <property type="match status" value="1"/>
</dbReference>
<dbReference type="InterPro" id="IPR009878">
    <property type="entry name" value="Phlebovirus_G2_fusion"/>
</dbReference>
<comment type="subcellular location">
    <subcellularLocation>
        <location evidence="1">Host Golgi apparatus membrane</location>
        <topology evidence="1">Single-pass type I membrane protein</topology>
    </subcellularLocation>
    <subcellularLocation>
        <location evidence="2">Host endoplasmic reticulum membrane</location>
        <topology evidence="2">Single-pass type I membrane protein</topology>
    </subcellularLocation>
    <subcellularLocation>
        <location evidence="3">Virion membrane</location>
        <topology evidence="3">Single-pass type I membrane protein</topology>
    </subcellularLocation>
</comment>
<evidence type="ECO:0000256" key="4">
    <source>
        <dbReference type="ARBA" id="ARBA00015294"/>
    </source>
</evidence>
<dbReference type="GO" id="GO:0044167">
    <property type="term" value="C:host cell endoplasmic reticulum membrane"/>
    <property type="evidence" value="ECO:0007669"/>
    <property type="project" value="UniProtKB-SubCell"/>
</dbReference>
<keyword evidence="10" id="KW-0732">Signal</keyword>
<feature type="compositionally biased region" description="Polar residues" evidence="23">
    <location>
        <begin position="157"/>
        <end position="174"/>
    </location>
</feature>
<reference evidence="28" key="1">
    <citation type="submission" date="2019-06" db="EMBL/GenBank/DDBJ databases">
        <title>Nearly Complete Sequences of Novel Phlebovirus-like Virus Detected in Human Plasma Sample by High-Throughput Sequencing.</title>
        <authorList>
            <person name="Laubscher F."/>
            <person name="Cordey S."/>
            <person name="Hartley M.-A."/>
            <person name="Vieille G."/>
            <person name="Boillat-Blanco N."/>
            <person name="Samaka J."/>
            <person name="Mlaganile T."/>
            <person name="d'Acremont V."/>
            <person name="Kaiser L."/>
        </authorList>
    </citation>
    <scope>NUCLEOTIDE SEQUENCE</scope>
    <source>
        <strain evidence="28">TZ-189</strain>
    </source>
</reference>
<dbReference type="Proteomes" id="UP000678544">
    <property type="component" value="Genome"/>
</dbReference>
<evidence type="ECO:0000256" key="18">
    <source>
        <dbReference type="ARBA" id="ARBA00023180"/>
    </source>
</evidence>
<evidence type="ECO:0000256" key="7">
    <source>
        <dbReference type="ARBA" id="ARBA00022581"/>
    </source>
</evidence>
<feature type="compositionally biased region" description="Polar residues" evidence="23">
    <location>
        <begin position="118"/>
        <end position="129"/>
    </location>
</feature>
<evidence type="ECO:0000256" key="3">
    <source>
        <dbReference type="ARBA" id="ARBA00004563"/>
    </source>
</evidence>
<keyword evidence="13" id="KW-0946">Virion</keyword>
<dbReference type="GeneID" id="80550275"/>
<keyword evidence="18" id="KW-0325">Glycoprotein</keyword>
<evidence type="ECO:0000256" key="20">
    <source>
        <dbReference type="ARBA" id="ARBA00023296"/>
    </source>
</evidence>
<keyword evidence="19" id="KW-1038">Host endoplasmic reticulum</keyword>
<feature type="transmembrane region" description="Helical" evidence="24">
    <location>
        <begin position="1149"/>
        <end position="1174"/>
    </location>
</feature>
<keyword evidence="11" id="KW-1161">Viral attachment to host cell</keyword>
<keyword evidence="9 24" id="KW-0812">Transmembrane</keyword>
<feature type="domain" description="Phlebovirus glycoprotein G2 C-terminal" evidence="27">
    <location>
        <begin position="1023"/>
        <end position="1142"/>
    </location>
</feature>
<keyword evidence="15 24" id="KW-1133">Transmembrane helix</keyword>
<evidence type="ECO:0000256" key="23">
    <source>
        <dbReference type="SAM" id="MobiDB-lite"/>
    </source>
</evidence>
<keyword evidence="12" id="KW-1040">Host Golgi apparatus</keyword>
<feature type="domain" description="Phlebovirus glycoprotein G1" evidence="25">
    <location>
        <begin position="402"/>
        <end position="633"/>
    </location>
</feature>
<evidence type="ECO:0000256" key="10">
    <source>
        <dbReference type="ARBA" id="ARBA00022729"/>
    </source>
</evidence>
<keyword evidence="5" id="KW-1168">Fusion of virus membrane with host membrane</keyword>
<protein>
    <recommendedName>
        <fullName evidence="4">Envelopment polyprotein</fullName>
    </recommendedName>
    <alternativeName>
        <fullName evidence="21">M polyprotein</fullName>
    </alternativeName>
</protein>
<evidence type="ECO:0000259" key="26">
    <source>
        <dbReference type="Pfam" id="PF07245"/>
    </source>
</evidence>
<feature type="compositionally biased region" description="Polar residues" evidence="23">
    <location>
        <begin position="63"/>
        <end position="84"/>
    </location>
</feature>
<dbReference type="RefSeq" id="YP_010839971.1">
    <property type="nucleotide sequence ID" value="NC_078297.1"/>
</dbReference>
<feature type="domain" description="Phlebovirus glycoprotein G2 fusion" evidence="26">
    <location>
        <begin position="687"/>
        <end position="1009"/>
    </location>
</feature>
<dbReference type="Pfam" id="PF07243">
    <property type="entry name" value="Phlebovirus_G1"/>
    <property type="match status" value="1"/>
</dbReference>
<sequence length="1179" mass="130534">MKIGLIGIIFLVGLVTGWRIPFHEPAHHLSGQQPIHETSILQDVRTKARTSTKTFDPRPAVPSSASPDKSNVITNPWTGSTMATNVVDMPLDPLGHWLREKEKEEIPKESEEKPRTNPAPTTHDPSATSILKPVTKQPSSEVDSHTTSTPQTSTSSDLPQSKESTAVTPTSLQPIHNPRHKRRDVNLTEYDWTSPGLSFNLVNQTSDDRLDALKILLAGLTSQGGDTDLAKSLQYAIDNLDSWTLPICSYDSSEQITAIEPKPCSTMKVYTLIEEDGTPCLQGFFCAGRTPSNLQPVLNTNFDCISPAKTTCPTNQTLVDSSMILLCQANSNTDVKPAELSDKSLCSISGVSFKDCASSHETDERLAVMIRGRQLDIITGYSVIFMDKTSTISDYKCTGDCNLDSCTVGLCNGDESYCKSFNCMTSSSCSCTLRKENRPFEVLYNGEIYKPDCLIQDTFRVKREVTPPHVVQTTNCSELHMNADEQGLHITGHTLKPYHIKVCKSPFCTSSKIPSLPHTMPLPEDFYFYSGTLKVTVWELPSHRACKKEVYCPSIERCKSIKCTLCKEKLFNYHCFSVIDWTAIFTGVLLTGFCLYLICCLFWFGITLLKMSKWSIAVSRLVLKALFWPVRWLWRGYSLVRTDENVEKGIEENPVFVQPIATRRKPKAKSSVMFVGIISLLGCANACSDYTSVTLSKSDCTIINGKQSCNLNHVLRASVAPVGQETCMLVRDPFSKPIGTLVLTTNSIDLKCNKNTLYHVPKAEHNCVSSSQCYGQPGGLCWGDDSCKNFHSDMNPPGVIVPENSLNWGGCSRTGQSSIFGCFYSTSPCLFWKKLLINPSKETFEVFDCPSWRYHVDIEYKLNLGSSIKTGKIELSPGSKISKEGVKWSLNSITSPPQPILNKCIISNQKESALVECSRQGELTLGKIGEIQCPDPESAKTMKRCFSDPRIIDLQVTDRTHSCYANLVNPNSLLSKNALPFMSEGLEIIDRDNSILAELSGTSSMEIQIESSNLQLTSSYDKVNCFAKFESLEGCYSCLAGAKLNLQAYTDAGETAGEVSCKGGLKFPLLLDSKPKTRSHIIHLDTGKVQEDCTLTCPGNEVPFSIKGQLFYDEATDFRNVSHVVGVNPNSTLGTWSFEWPSLNPVSNLFSFSSILLFILGMMFCVWISIKLLVKFKPL</sequence>
<evidence type="ECO:0000256" key="12">
    <source>
        <dbReference type="ARBA" id="ARBA00022812"/>
    </source>
</evidence>
<accession>A0A4Y6JJU9</accession>
<evidence type="ECO:0000256" key="17">
    <source>
        <dbReference type="ARBA" id="ARBA00023157"/>
    </source>
</evidence>
<evidence type="ECO:0000256" key="19">
    <source>
        <dbReference type="ARBA" id="ARBA00023184"/>
    </source>
</evidence>
<evidence type="ECO:0000256" key="14">
    <source>
        <dbReference type="ARBA" id="ARBA00022870"/>
    </source>
</evidence>
<evidence type="ECO:0000256" key="24">
    <source>
        <dbReference type="SAM" id="Phobius"/>
    </source>
</evidence>
<keyword evidence="8" id="KW-1162">Viral penetration into host cytoplasm</keyword>
<evidence type="ECO:0000313" key="28">
    <source>
        <dbReference type="EMBL" id="QDF82061.1"/>
    </source>
</evidence>
<evidence type="ECO:0000256" key="9">
    <source>
        <dbReference type="ARBA" id="ARBA00022692"/>
    </source>
</evidence>
<keyword evidence="17" id="KW-1015">Disulfide bond</keyword>
<name>A0A4Y6JJU9_9VIRU</name>
<dbReference type="GO" id="GO:0019062">
    <property type="term" value="P:virion attachment to host cell"/>
    <property type="evidence" value="ECO:0007669"/>
    <property type="project" value="UniProtKB-KW"/>
</dbReference>
<dbReference type="KEGG" id="vg:80550275"/>
<evidence type="ECO:0000256" key="11">
    <source>
        <dbReference type="ARBA" id="ARBA00022804"/>
    </source>
</evidence>
<evidence type="ECO:0000256" key="15">
    <source>
        <dbReference type="ARBA" id="ARBA00022989"/>
    </source>
</evidence>
<evidence type="ECO:0000259" key="25">
    <source>
        <dbReference type="Pfam" id="PF07243"/>
    </source>
</evidence>
<dbReference type="GO" id="GO:0016020">
    <property type="term" value="C:membrane"/>
    <property type="evidence" value="ECO:0007669"/>
    <property type="project" value="InterPro"/>
</dbReference>
<evidence type="ECO:0000256" key="1">
    <source>
        <dbReference type="ARBA" id="ARBA00004244"/>
    </source>
</evidence>